<dbReference type="PANTHER" id="PTHR24260">
    <property type="match status" value="1"/>
</dbReference>
<dbReference type="PROSITE" id="PS50240">
    <property type="entry name" value="TRYPSIN_DOM"/>
    <property type="match status" value="1"/>
</dbReference>
<evidence type="ECO:0000313" key="6">
    <source>
        <dbReference type="Proteomes" id="UP000000673"/>
    </source>
</evidence>
<reference evidence="4" key="2">
    <citation type="submission" date="2010-05" db="EMBL/GenBank/DDBJ databases">
        <authorList>
            <person name="Almeida L.G."/>
            <person name="Nicolas M.F."/>
            <person name="Souza R.C."/>
            <person name="Vasconcelos A.T.R."/>
        </authorList>
    </citation>
    <scope>NUCLEOTIDE SEQUENCE</scope>
</reference>
<organism evidence="4">
    <name type="scientific">Anopheles darlingi</name>
    <name type="common">Mosquito</name>
    <dbReference type="NCBI Taxonomy" id="43151"/>
    <lineage>
        <taxon>Eukaryota</taxon>
        <taxon>Metazoa</taxon>
        <taxon>Ecdysozoa</taxon>
        <taxon>Arthropoda</taxon>
        <taxon>Hexapoda</taxon>
        <taxon>Insecta</taxon>
        <taxon>Pterygota</taxon>
        <taxon>Neoptera</taxon>
        <taxon>Endopterygota</taxon>
        <taxon>Diptera</taxon>
        <taxon>Nematocera</taxon>
        <taxon>Culicoidea</taxon>
        <taxon>Culicidae</taxon>
        <taxon>Anophelinae</taxon>
        <taxon>Anopheles</taxon>
    </lineage>
</organism>
<name>W5J944_ANODA</name>
<dbReference type="Pfam" id="PF00089">
    <property type="entry name" value="Trypsin"/>
    <property type="match status" value="2"/>
</dbReference>
<evidence type="ECO:0000313" key="4">
    <source>
        <dbReference type="EMBL" id="ETN60501.1"/>
    </source>
</evidence>
<proteinExistence type="inferred from homology"/>
<dbReference type="EMBL" id="ADMH02001920">
    <property type="protein sequence ID" value="ETN60501.1"/>
    <property type="molecule type" value="Genomic_DNA"/>
</dbReference>
<dbReference type="EnsemblMetazoa" id="ADAC007874-RA">
    <property type="protein sequence ID" value="ADAC007874-PA"/>
    <property type="gene ID" value="ADAC007874"/>
</dbReference>
<feature type="domain" description="Peptidase S1" evidence="3">
    <location>
        <begin position="355"/>
        <end position="582"/>
    </location>
</feature>
<dbReference type="AlphaFoldDB" id="W5J944"/>
<keyword evidence="6" id="KW-1185">Reference proteome</keyword>
<dbReference type="InterPro" id="IPR009003">
    <property type="entry name" value="Peptidase_S1_PA"/>
</dbReference>
<accession>W5J944</accession>
<dbReference type="VEuPathDB" id="VectorBase:ADAC007874"/>
<feature type="chain" id="PRO_5010155086" description="Peptidase S1 domain-containing protein" evidence="2">
    <location>
        <begin position="27"/>
        <end position="582"/>
    </location>
</feature>
<evidence type="ECO:0000313" key="5">
    <source>
        <dbReference type="EnsemblMetazoa" id="ADAC007874-PA"/>
    </source>
</evidence>
<evidence type="ECO:0000259" key="3">
    <source>
        <dbReference type="PROSITE" id="PS50240"/>
    </source>
</evidence>
<gene>
    <name evidence="4" type="ORF">AND_007874</name>
</gene>
<reference evidence="4" key="3">
    <citation type="journal article" date="2013" name="Nucleic Acids Res.">
        <title>The genome of Anopheles darlingi, the main neotropical malaria vector.</title>
        <authorList>
            <person name="Marinotti O."/>
            <person name="Cerqueira G.C."/>
            <person name="de Almeida L.G."/>
            <person name="Ferro M.I."/>
            <person name="Loreto E.L."/>
            <person name="Zaha A."/>
            <person name="Teixeira S.M."/>
            <person name="Wespiser A.R."/>
            <person name="Almeida E Silva A."/>
            <person name="Schlindwein A.D."/>
            <person name="Pacheco A.C."/>
            <person name="Silva A.L."/>
            <person name="Graveley B.R."/>
            <person name="Walenz B.P."/>
            <person name="Lima Bde A."/>
            <person name="Ribeiro C.A."/>
            <person name="Nunes-Silva C.G."/>
            <person name="de Carvalho C.R."/>
            <person name="Soares C.M."/>
            <person name="de Menezes C.B."/>
            <person name="Matiolli C."/>
            <person name="Caffrey D."/>
            <person name="Araujo D.A."/>
            <person name="de Oliveira D.M."/>
            <person name="Golenbock D."/>
            <person name="Grisard E.C."/>
            <person name="Fantinatti-Garboggini F."/>
            <person name="de Carvalho F.M."/>
            <person name="Barcellos F.G."/>
            <person name="Prosdocimi F."/>
            <person name="May G."/>
            <person name="Azevedo Junior G.M."/>
            <person name="Guimaraes G.M."/>
            <person name="Goldman G.H."/>
            <person name="Padilha I.Q."/>
            <person name="Batista Jda S."/>
            <person name="Ferro J.A."/>
            <person name="Ribeiro J.M."/>
            <person name="Fietto J.L."/>
            <person name="Dabbas K.M."/>
            <person name="Cerdeira L."/>
            <person name="Agnez-Lima L.F."/>
            <person name="Brocchi M."/>
            <person name="de Carvalho M.O."/>
            <person name="Teixeira Mde M."/>
            <person name="Diniz Maia Mde M."/>
            <person name="Goldman M.H."/>
            <person name="Cruz Schneider M.P."/>
            <person name="Felipe M.S."/>
            <person name="Hungria M."/>
            <person name="Nicolas M.F."/>
            <person name="Pereira M."/>
            <person name="Montes M.A."/>
            <person name="Cantao M.E."/>
            <person name="Vincentz M."/>
            <person name="Rafael M.S."/>
            <person name="Silverman N."/>
            <person name="Stoco P.H."/>
            <person name="Souza R.C."/>
            <person name="Vicentini R."/>
            <person name="Gazzinelli R.T."/>
            <person name="Neves Rde O."/>
            <person name="Silva R."/>
            <person name="Astolfi-Filho S."/>
            <person name="Maciel T.E."/>
            <person name="Urmenyi T.P."/>
            <person name="Tadei W.P."/>
            <person name="Camargo E.P."/>
            <person name="de Vasconcelos A.T."/>
        </authorList>
    </citation>
    <scope>NUCLEOTIDE SEQUENCE</scope>
</reference>
<dbReference type="InterPro" id="IPR043504">
    <property type="entry name" value="Peptidase_S1_PA_chymotrypsin"/>
</dbReference>
<protein>
    <recommendedName>
        <fullName evidence="3">Peptidase S1 domain-containing protein</fullName>
    </recommendedName>
</protein>
<dbReference type="InterPro" id="IPR051333">
    <property type="entry name" value="CLIP_Serine_Protease"/>
</dbReference>
<dbReference type="STRING" id="43151.W5J944"/>
<dbReference type="PANTHER" id="PTHR24260:SF147">
    <property type="entry name" value="EG:BACR7A4.3 PROTEIN-RELATED"/>
    <property type="match status" value="1"/>
</dbReference>
<dbReference type="Gene3D" id="2.40.10.10">
    <property type="entry name" value="Trypsin-like serine proteases"/>
    <property type="match status" value="3"/>
</dbReference>
<dbReference type="eggNOG" id="KOG3627">
    <property type="taxonomic scope" value="Eukaryota"/>
</dbReference>
<dbReference type="GO" id="GO:0004252">
    <property type="term" value="F:serine-type endopeptidase activity"/>
    <property type="evidence" value="ECO:0007669"/>
    <property type="project" value="InterPro"/>
</dbReference>
<dbReference type="OMA" id="GMTEWIC"/>
<feature type="signal peptide" evidence="2">
    <location>
        <begin position="1"/>
        <end position="26"/>
    </location>
</feature>
<reference evidence="4 6" key="1">
    <citation type="journal article" date="2010" name="BMC Genomics">
        <title>Combination of measures distinguishes pre-miRNAs from other stem-loops in the genome of the newly sequenced Anopheles darlingi.</title>
        <authorList>
            <person name="Mendes N.D."/>
            <person name="Freitas A.T."/>
            <person name="Vasconcelos A.T."/>
            <person name="Sagot M.F."/>
        </authorList>
    </citation>
    <scope>NUCLEOTIDE SEQUENCE</scope>
</reference>
<dbReference type="HOGENOM" id="CLU_006842_22_1_1"/>
<comment type="similarity">
    <text evidence="1">Belongs to the peptidase S1 family. CLIP subfamily.</text>
</comment>
<dbReference type="InterPro" id="IPR001254">
    <property type="entry name" value="Trypsin_dom"/>
</dbReference>
<dbReference type="Proteomes" id="UP000000673">
    <property type="component" value="Unassembled WGS sequence"/>
</dbReference>
<dbReference type="VEuPathDB" id="VectorBase:ADAR2_009306"/>
<reference evidence="5" key="4">
    <citation type="submission" date="2015-06" db="UniProtKB">
        <authorList>
            <consortium name="EnsemblMetazoa"/>
        </authorList>
    </citation>
    <scope>IDENTIFICATION</scope>
</reference>
<dbReference type="GO" id="GO:0006508">
    <property type="term" value="P:proteolysis"/>
    <property type="evidence" value="ECO:0007669"/>
    <property type="project" value="InterPro"/>
</dbReference>
<evidence type="ECO:0000256" key="2">
    <source>
        <dbReference type="SAM" id="SignalP"/>
    </source>
</evidence>
<sequence length="582" mass="65949">MAAIGTSLCVLLFLLIVIQYIEVGYGSLYATSADLEERLSEAFLPNVREAIDDCHLRYYKLGEGPEPKPAFGRPAYLREFAHMAAIGWTASDGKIRWDCGGSLIWENYILTAAHCAANDDAFEIPDPQFYVTGQGRYDLNRFDSYSDGPRNIDPTIVQLSPRANILDIDNCTLPEEYYSGLSRGVTTEHLCFRNKPFLVPDSCEMLYGAPLRRNIWRLGRHFEHIYALNLLGKDCGFGRAALGTRFGYHSEWLKSVLLPNYRAESDSVHFLNTDLDDFDQCRGTDGSTGLCVNINRCPKIHYDVQANRSVQLCNGGKIVCCPYDNIRNVTNISQMASELDDCESRYKQFHEMYEPYQSDRIDHFYHTVYFGWQTKDGMTEWICSGTLITRSVVVTSAYCLLADGDLPILVNVAEGNPNATWSRPKPTRIKEVIIHPGYNASTLQYDIGLVRLEQPIVPTARKYPICLWQNETHTPLQLYRMVDDDNYVSRFEQNFPKYNSDCRQDLRQLGKRELQSNELCTDIDGTPGRSISGDPLIWYNRNPSDNSSTQYLVGIISSGISAESLGINVRISSYIGWIKSIV</sequence>
<keyword evidence="2" id="KW-0732">Signal</keyword>
<evidence type="ECO:0000256" key="1">
    <source>
        <dbReference type="ARBA" id="ARBA00024195"/>
    </source>
</evidence>
<dbReference type="SMART" id="SM00020">
    <property type="entry name" value="Tryp_SPc"/>
    <property type="match status" value="1"/>
</dbReference>
<dbReference type="SUPFAM" id="SSF50494">
    <property type="entry name" value="Trypsin-like serine proteases"/>
    <property type="match status" value="2"/>
</dbReference>